<sequence>MPNPVNQKKRVPGTFHSHPQFSNRDLQIIFKALFSVKEITEDGEAIIDYTKLQRAIGFENPHTTSQVWNKIKRKLAANAKYIDNIVAQIASTSGSASTQEDIQEDIEEDTQEDPERGDMSGGEKVRNPGGDGLKRKVSRISIVTKAKTDVGNDTDSPSVLKSAPRVAPDEGYEGDEGNDDDAGGPAERAIKKARKSLPKKKSSTRKPSRKGKEIEVVEEGGYGSEVAIHKPKKSIYEPRDPVYHADDSTIDPKLLQFDNNEDDDVNVDVEAGIQDNIKQAEDEQDTVFNVDRQRNFDNSFGNDAGDMFGSAPLPPLPPPGYAFGMGVYNNNDDDEDPSFKLFFQAP</sequence>
<evidence type="ECO:0000313" key="2">
    <source>
        <dbReference type="Proteomes" id="UP001153332"/>
    </source>
</evidence>
<organism evidence="1 2">
    <name type="scientific">Lasiodiplodia mahajangana</name>
    <dbReference type="NCBI Taxonomy" id="1108764"/>
    <lineage>
        <taxon>Eukaryota</taxon>
        <taxon>Fungi</taxon>
        <taxon>Dikarya</taxon>
        <taxon>Ascomycota</taxon>
        <taxon>Pezizomycotina</taxon>
        <taxon>Dothideomycetes</taxon>
        <taxon>Dothideomycetes incertae sedis</taxon>
        <taxon>Botryosphaeriales</taxon>
        <taxon>Botryosphaeriaceae</taxon>
        <taxon>Lasiodiplodia</taxon>
    </lineage>
</organism>
<keyword evidence="2" id="KW-1185">Reference proteome</keyword>
<accession>A0ACC2JGS4</accession>
<name>A0ACC2JGS4_9PEZI</name>
<dbReference type="EMBL" id="JAPUUL010001800">
    <property type="protein sequence ID" value="KAJ8126572.1"/>
    <property type="molecule type" value="Genomic_DNA"/>
</dbReference>
<gene>
    <name evidence="1" type="ORF">O1611_g7066</name>
</gene>
<reference evidence="1" key="1">
    <citation type="submission" date="2022-12" db="EMBL/GenBank/DDBJ databases">
        <title>Genome Sequence of Lasiodiplodia mahajangana.</title>
        <authorList>
            <person name="Buettner E."/>
        </authorList>
    </citation>
    <scope>NUCLEOTIDE SEQUENCE</scope>
    <source>
        <strain evidence="1">VT137</strain>
    </source>
</reference>
<evidence type="ECO:0000313" key="1">
    <source>
        <dbReference type="EMBL" id="KAJ8126572.1"/>
    </source>
</evidence>
<protein>
    <submittedName>
        <fullName evidence="1">Uncharacterized protein</fullName>
    </submittedName>
</protein>
<comment type="caution">
    <text evidence="1">The sequence shown here is derived from an EMBL/GenBank/DDBJ whole genome shotgun (WGS) entry which is preliminary data.</text>
</comment>
<proteinExistence type="predicted"/>
<dbReference type="Proteomes" id="UP001153332">
    <property type="component" value="Unassembled WGS sequence"/>
</dbReference>